<organism evidence="1">
    <name type="scientific">Salmonella enterica</name>
    <name type="common">Salmonella choleraesuis</name>
    <dbReference type="NCBI Taxonomy" id="28901"/>
    <lineage>
        <taxon>Bacteria</taxon>
        <taxon>Pseudomonadati</taxon>
        <taxon>Pseudomonadota</taxon>
        <taxon>Gammaproteobacteria</taxon>
        <taxon>Enterobacterales</taxon>
        <taxon>Enterobacteriaceae</taxon>
        <taxon>Salmonella</taxon>
    </lineage>
</organism>
<dbReference type="AlphaFoldDB" id="A0A743FUJ7"/>
<name>A0A743FUJ7_SALER</name>
<dbReference type="InterPro" id="IPR058988">
    <property type="entry name" value="IpaJ"/>
</dbReference>
<gene>
    <name evidence="1" type="ORF">G8J61_003319</name>
</gene>
<accession>A0A743FUJ7</accession>
<comment type="caution">
    <text evidence="1">The sequence shown here is derived from an EMBL/GenBank/DDBJ whole genome shotgun (WGS) entry which is preliminary data.</text>
</comment>
<dbReference type="EMBL" id="DAAUGG010000015">
    <property type="protein sequence ID" value="HAF1932773.1"/>
    <property type="molecule type" value="Genomic_DNA"/>
</dbReference>
<dbReference type="Pfam" id="PF25855">
    <property type="entry name" value="IpaJ_protease"/>
    <property type="match status" value="1"/>
</dbReference>
<protein>
    <submittedName>
        <fullName evidence="1">IpaJ protein</fullName>
    </submittedName>
</protein>
<sequence>MPQGIALACRLLGVNCYISENKCIFSKSLSWLYPEVKKQCEGMGVEIREEIQEDTERFRLKAMAVSIVGIPVGLHWVLSRPDGSFMDPGVGKNSFNFNELVRNARTEIGVCGYYDTGISIILSL</sequence>
<reference evidence="1" key="1">
    <citation type="journal article" date="2018" name="Genome Biol.">
        <title>SKESA: strategic k-mer extension for scrupulous assemblies.</title>
        <authorList>
            <person name="Souvorov A."/>
            <person name="Agarwala R."/>
            <person name="Lipman D.J."/>
        </authorList>
    </citation>
    <scope>NUCLEOTIDE SEQUENCE</scope>
    <source>
        <strain evidence="1">MA.MC_05-0704</strain>
    </source>
</reference>
<reference evidence="1" key="2">
    <citation type="submission" date="2020-02" db="EMBL/GenBank/DDBJ databases">
        <authorList>
            <consortium name="NCBI Pathogen Detection Project"/>
        </authorList>
    </citation>
    <scope>NUCLEOTIDE SEQUENCE</scope>
    <source>
        <strain evidence="1">MA.MC_05-0704</strain>
    </source>
</reference>
<evidence type="ECO:0000313" key="1">
    <source>
        <dbReference type="EMBL" id="HAF1932773.1"/>
    </source>
</evidence>
<proteinExistence type="predicted"/>